<feature type="compositionally biased region" description="Polar residues" evidence="1">
    <location>
        <begin position="665"/>
        <end position="676"/>
    </location>
</feature>
<dbReference type="AlphaFoldDB" id="A0A286RF32"/>
<feature type="domain" description="DUF4340" evidence="3">
    <location>
        <begin position="79"/>
        <end position="294"/>
    </location>
</feature>
<sequence length="676" mass="74380">MNNEIKKTLAFIGASSLILVIAWWSHYTPTTNIKTELRGQLLCPNLTDALAATSLEIFEYDPNAVRIKNFKVAQINNRWCIPSHENYPADAKEHLAQAATALIGLKILDVASESPTQDELVMYGVVEPTNDVIKTVTRGVGKRVIFRDSSDKVLADVIIGNKVPDREELRYVRVKGAEPVYVVKLSDDKFSSEFGDWIEKDLLQLNPWDIRDVQLHDYSFDPVTAGITPRSQVVLSYDDLGNPRWKLVRGLIFDLDKGTWTPRELAQDEELDTAKLDGLRTALDDLKIVDVRRKPQGISASLSADGSVKANKETAASLSEAGFFLASAQQFYQIFPMVGQRQIKPGDVEVISSEGEVRVGMKDGVRYLLRFGRVVEGQGESTGSAGVNRYLFVVAEFDPELIPKPELQPLPELPADNAGSPSQPSGQQSTSSSEQKSTITAEQSNEKSSVTSHSGEHSAPADSVQTSPENAQKTAQEAKEETTKPTPDQVKSDASAQGSQQDAQPQKKPEDIKAERERIEKENKRKQDEYQEKLKKGQERVTELNARFADWYYIISDEVYRKIHLGLSDIIKKKEQQTEQKSDQTGEKQPATSETDQKPGEQSPAQSPATPSASKPETGEQQPASGNQPDQQQAPETPAKTGNDAAPSQPAQQQGQSETPRQGGPASTANSSAEQK</sequence>
<feature type="compositionally biased region" description="Low complexity" evidence="1">
    <location>
        <begin position="492"/>
        <end position="504"/>
    </location>
</feature>
<protein>
    <recommendedName>
        <fullName evidence="3">DUF4340 domain-containing protein</fullName>
    </recommendedName>
</protein>
<evidence type="ECO:0000313" key="5">
    <source>
        <dbReference type="Proteomes" id="UP000215086"/>
    </source>
</evidence>
<feature type="transmembrane region" description="Helical" evidence="2">
    <location>
        <begin position="9"/>
        <end position="27"/>
    </location>
</feature>
<feature type="compositionally biased region" description="Basic and acidic residues" evidence="1">
    <location>
        <begin position="505"/>
        <end position="541"/>
    </location>
</feature>
<feature type="compositionally biased region" description="Low complexity" evidence="1">
    <location>
        <begin position="413"/>
        <end position="438"/>
    </location>
</feature>
<dbReference type="EMBL" id="CP018477">
    <property type="protein sequence ID" value="ASV74547.1"/>
    <property type="molecule type" value="Genomic_DNA"/>
</dbReference>
<feature type="compositionally biased region" description="Polar residues" evidence="1">
    <location>
        <begin position="439"/>
        <end position="453"/>
    </location>
</feature>
<dbReference type="InterPro" id="IPR025641">
    <property type="entry name" value="DUF4340"/>
</dbReference>
<gene>
    <name evidence="4" type="ORF">THTE_1945</name>
</gene>
<evidence type="ECO:0000259" key="3">
    <source>
        <dbReference type="Pfam" id="PF14238"/>
    </source>
</evidence>
<keyword evidence="2" id="KW-0812">Transmembrane</keyword>
<feature type="region of interest" description="Disordered" evidence="1">
    <location>
        <begin position="404"/>
        <end position="541"/>
    </location>
</feature>
<feature type="compositionally biased region" description="Polar residues" evidence="1">
    <location>
        <begin position="619"/>
        <end position="635"/>
    </location>
</feature>
<feature type="region of interest" description="Disordered" evidence="1">
    <location>
        <begin position="574"/>
        <end position="676"/>
    </location>
</feature>
<organism evidence="4 5">
    <name type="scientific">Thermogutta terrifontis</name>
    <dbReference type="NCBI Taxonomy" id="1331910"/>
    <lineage>
        <taxon>Bacteria</taxon>
        <taxon>Pseudomonadati</taxon>
        <taxon>Planctomycetota</taxon>
        <taxon>Planctomycetia</taxon>
        <taxon>Pirellulales</taxon>
        <taxon>Thermoguttaceae</taxon>
        <taxon>Thermogutta</taxon>
    </lineage>
</organism>
<reference evidence="4 5" key="1">
    <citation type="journal article" name="Front. Microbiol.">
        <title>Sugar Metabolism of the First Thermophilic Planctomycete Thermogutta terrifontis: Comparative Genomic and Transcriptomic Approaches.</title>
        <authorList>
            <person name="Elcheninov A.G."/>
            <person name="Menzel P."/>
            <person name="Gudbergsdottir S.R."/>
            <person name="Slesarev A.I."/>
            <person name="Kadnikov V.V."/>
            <person name="Krogh A."/>
            <person name="Bonch-Osmolovskaya E.A."/>
            <person name="Peng X."/>
            <person name="Kublanov I.V."/>
        </authorList>
    </citation>
    <scope>NUCLEOTIDE SEQUENCE [LARGE SCALE GENOMIC DNA]</scope>
    <source>
        <strain evidence="4 5">R1</strain>
    </source>
</reference>
<feature type="compositionally biased region" description="Polar residues" evidence="1">
    <location>
        <begin position="463"/>
        <end position="475"/>
    </location>
</feature>
<feature type="compositionally biased region" description="Low complexity" evidence="1">
    <location>
        <begin position="645"/>
        <end position="657"/>
    </location>
</feature>
<dbReference type="Pfam" id="PF14238">
    <property type="entry name" value="DUF4340"/>
    <property type="match status" value="1"/>
</dbReference>
<feature type="compositionally biased region" description="Low complexity" evidence="1">
    <location>
        <begin position="603"/>
        <end position="616"/>
    </location>
</feature>
<dbReference type="OrthoDB" id="241105at2"/>
<dbReference type="Proteomes" id="UP000215086">
    <property type="component" value="Chromosome"/>
</dbReference>
<accession>A0A286RF32</accession>
<evidence type="ECO:0000256" key="2">
    <source>
        <dbReference type="SAM" id="Phobius"/>
    </source>
</evidence>
<feature type="compositionally biased region" description="Basic and acidic residues" evidence="1">
    <location>
        <begin position="574"/>
        <end position="586"/>
    </location>
</feature>
<dbReference type="RefSeq" id="WP_095414832.1">
    <property type="nucleotide sequence ID" value="NZ_CP018477.1"/>
</dbReference>
<name>A0A286RF32_9BACT</name>
<keyword evidence="2" id="KW-1133">Transmembrane helix</keyword>
<proteinExistence type="predicted"/>
<keyword evidence="2" id="KW-0472">Membrane</keyword>
<dbReference type="KEGG" id="ttf:THTE_1945"/>
<keyword evidence="5" id="KW-1185">Reference proteome</keyword>
<evidence type="ECO:0000256" key="1">
    <source>
        <dbReference type="SAM" id="MobiDB-lite"/>
    </source>
</evidence>
<evidence type="ECO:0000313" key="4">
    <source>
        <dbReference type="EMBL" id="ASV74547.1"/>
    </source>
</evidence>